<dbReference type="GO" id="GO:0016829">
    <property type="term" value="F:lyase activity"/>
    <property type="evidence" value="ECO:0007669"/>
    <property type="project" value="UniProtKB-KW"/>
</dbReference>
<dbReference type="InterPro" id="IPR051215">
    <property type="entry name" value="GRE"/>
</dbReference>
<dbReference type="Pfam" id="PF02901">
    <property type="entry name" value="PFL-like"/>
    <property type="match status" value="1"/>
</dbReference>
<dbReference type="PROSITE" id="PS51554">
    <property type="entry name" value="PFL"/>
    <property type="match status" value="1"/>
</dbReference>
<sequence length="791" mass="89725">MEEYRMITKRVEKLRDRMRETKPHICVERAELITKFYRQCSCDTPMLRRAKLLKYLLENMTIYIADDELFAGNQAKEYRGVPVFPEFGANWIIDTIDTFSTRQTDPLFISDENKKRLLEDLEFWKDNSFKELVDEKLTEEVLEAEQLGVLSVGSRTTSTGHVVPNYPKVFKLGLKGIIENAQKKIESVDYVNHETQRQIDFWQGVIISCESCIDFAHRYEKLAKEMAEKESDSKRKNELLQIASNCSIVPENPPQTTYEALQFFWFMHLIMQIETNGHSIGLGRFDQTMYPFYKKDIEEGNITFDQCVEYIECLWIKITEIIKVRDDFDAQAFAGYPMWQNCAVGGVTPDGKDAVNEFSFCILQATSEVKTTQPTISFRYHDGINEEFFKKALTMIQAGLATPAMFNDKLIIPLVLSKGATIKEARDWSIEGCVENYVTGKTDGRPVVGYINTVKLVEFVLNDGIDPLTEKQIGLRTGDPNSFESFDDFMDAYQKQMEYFTKLMCEAYNIVGACQANMVPALVSSSLVDDCIEEGKTLQEGGAKYNFSGSFITAMANAADSIAAIKKFVYDEHKISFNELKAAIADDFKNQEPLRQMLMNDAPKYGNDDDYVDEIARKIVEIATDEIEKYPDSRNGKYVLSVLSQSFNVLQGKSVGATPDGRHAFEALADNASPAASRDVNGPTAALRSVSKIDQFRPLIGTLLNQKFDPVIVKGEKGLNILGTLIKSYFDEYGEHVQINVVDEETLRDAQVHPEKHRNLMVRVAGYSAYFIELDKDVQENVIARTAQQGL</sequence>
<dbReference type="Gene3D" id="3.20.70.20">
    <property type="match status" value="1"/>
</dbReference>
<dbReference type="NCBIfam" id="TIGR01774">
    <property type="entry name" value="PFL2-3"/>
    <property type="match status" value="1"/>
</dbReference>
<gene>
    <name evidence="7" type="ORF">B2M23_04510</name>
</gene>
<dbReference type="SUPFAM" id="SSF51998">
    <property type="entry name" value="PFL-like glycyl radical enzymes"/>
    <property type="match status" value="1"/>
</dbReference>
<evidence type="ECO:0000256" key="1">
    <source>
        <dbReference type="ARBA" id="ARBA00022818"/>
    </source>
</evidence>
<keyword evidence="1 3" id="KW-0556">Organic radical</keyword>
<feature type="domain" description="PFL" evidence="6">
    <location>
        <begin position="9"/>
        <end position="663"/>
    </location>
</feature>
<dbReference type="InterPro" id="IPR001150">
    <property type="entry name" value="Gly_radical"/>
</dbReference>
<name>A0AAC9QSK9_EUBLI</name>
<evidence type="ECO:0000256" key="2">
    <source>
        <dbReference type="ARBA" id="ARBA00023239"/>
    </source>
</evidence>
<dbReference type="Pfam" id="PF01228">
    <property type="entry name" value="Gly_radical"/>
    <property type="match status" value="1"/>
</dbReference>
<dbReference type="GO" id="GO:0005829">
    <property type="term" value="C:cytosol"/>
    <property type="evidence" value="ECO:0007669"/>
    <property type="project" value="TreeGrafter"/>
</dbReference>
<dbReference type="PROSITE" id="PS51149">
    <property type="entry name" value="GLY_RADICAL_2"/>
    <property type="match status" value="1"/>
</dbReference>
<evidence type="ECO:0000256" key="3">
    <source>
        <dbReference type="PIRSR" id="PIRSR000379-2"/>
    </source>
</evidence>
<evidence type="ECO:0000313" key="8">
    <source>
        <dbReference type="Proteomes" id="UP000192391"/>
    </source>
</evidence>
<proteinExistence type="predicted"/>
<feature type="modified residue" description="Glycine radical" evidence="3 4">
    <location>
        <position position="766"/>
    </location>
</feature>
<dbReference type="InterPro" id="IPR010098">
    <property type="entry name" value="PFL2/GDeHydtase_fam"/>
</dbReference>
<dbReference type="PIRSF" id="PIRSF000379">
    <property type="entry name" value="For_Ac_trans_1"/>
    <property type="match status" value="1"/>
</dbReference>
<organism evidence="7 8">
    <name type="scientific">Eubacterium limosum</name>
    <dbReference type="NCBI Taxonomy" id="1736"/>
    <lineage>
        <taxon>Bacteria</taxon>
        <taxon>Bacillati</taxon>
        <taxon>Bacillota</taxon>
        <taxon>Clostridia</taxon>
        <taxon>Eubacteriales</taxon>
        <taxon>Eubacteriaceae</taxon>
        <taxon>Eubacterium</taxon>
    </lineage>
</organism>
<evidence type="ECO:0000313" key="7">
    <source>
        <dbReference type="EMBL" id="ARD64846.1"/>
    </source>
</evidence>
<keyword evidence="2" id="KW-0456">Lyase</keyword>
<dbReference type="PANTHER" id="PTHR43641">
    <property type="entry name" value="FORMATE ACETYLTRANSFERASE 3-RELATED"/>
    <property type="match status" value="1"/>
</dbReference>
<dbReference type="EMBL" id="CP019962">
    <property type="protein sequence ID" value="ARD64846.1"/>
    <property type="molecule type" value="Genomic_DNA"/>
</dbReference>
<dbReference type="PANTHER" id="PTHR43641:SF2">
    <property type="entry name" value="DEHYDRATASE YBIW-RELATED"/>
    <property type="match status" value="1"/>
</dbReference>
<evidence type="ECO:0000256" key="4">
    <source>
        <dbReference type="PROSITE-ProRule" id="PRU00493"/>
    </source>
</evidence>
<evidence type="ECO:0000259" key="6">
    <source>
        <dbReference type="PROSITE" id="PS51554"/>
    </source>
</evidence>
<feature type="domain" description="Glycine radical" evidence="5">
    <location>
        <begin position="670"/>
        <end position="791"/>
    </location>
</feature>
<dbReference type="CDD" id="cd01677">
    <property type="entry name" value="PFL2_DhaB_BssA"/>
    <property type="match status" value="1"/>
</dbReference>
<reference evidence="8" key="1">
    <citation type="journal article" date="2017" name="Sci. Rep.">
        <title>Determination of the Genome and Primary Transcriptome of Syngas Fermenting Eubacterium limosum ATCC 8486.</title>
        <authorList>
            <person name="Song Y."/>
            <person name="Shin J."/>
            <person name="Jeong Y."/>
            <person name="Jin S."/>
            <person name="Lee J.K."/>
            <person name="Kim D.R."/>
            <person name="Kim S.C."/>
            <person name="Cho S."/>
            <person name="Cho B.K."/>
        </authorList>
    </citation>
    <scope>NUCLEOTIDE SEQUENCE [LARGE SCALE GENOMIC DNA]</scope>
    <source>
        <strain evidence="8">ATCC 8486</strain>
    </source>
</reference>
<dbReference type="Proteomes" id="UP000192391">
    <property type="component" value="Chromosome"/>
</dbReference>
<accession>A0AAC9QSK9</accession>
<dbReference type="KEGG" id="elim:B2M23_04510"/>
<dbReference type="AlphaFoldDB" id="A0AAC9QSK9"/>
<evidence type="ECO:0000259" key="5">
    <source>
        <dbReference type="PROSITE" id="PS51149"/>
    </source>
</evidence>
<protein>
    <submittedName>
        <fullName evidence="7">Formate C-acetyltransferase/glycerol dehydratase family glycyl radical enzyme</fullName>
    </submittedName>
</protein>
<dbReference type="InterPro" id="IPR004184">
    <property type="entry name" value="PFL_dom"/>
</dbReference>